<dbReference type="AlphaFoldDB" id="A0A024FZP3"/>
<dbReference type="PROSITE" id="PS50297">
    <property type="entry name" value="ANK_REP_REGION"/>
    <property type="match status" value="1"/>
</dbReference>
<evidence type="ECO:0000256" key="1">
    <source>
        <dbReference type="PROSITE-ProRule" id="PRU00023"/>
    </source>
</evidence>
<sequence>MQYEWQRLHQLNNEWRNDNMWMSTGRSELQTETQATRKPKYRPPVRLDPVENAEPRTKLETVKIQAVIRGYLCRKQLPLSAEEPTARRAVRRLHLPLLSRNTSSKRTLRPRRCLHIQTNDSKKSHTRVVATVSSAEMKNVCLQSQKRSDRLWIKYRAGNDSFRRLHTLLVDQLNAPENLSVCVNSEQRGDFFLARKAQQRSCQVFPAASRRTAPLERLCTRKNVSGPQTESYDTFYDIDYGASTHIRTHLIITRPIPAPNRIVQETARVVMIQKLSWEWSAPLFSPVRTTRPQRPMLEIKTLERPIYKRVRRLKPPERIPQPFAFVTIPIRNSPARCIGRSQAGQLPSRQKIPLDILPVHQTHTHCVHTPQLAPAIMLKRGTMLFEKSSFRVHTFGFVASGNTFSVRPPHIAGIFNRPSEWNASWVQSPSTQLLHSISVQSDPEPNPTPDIEALMSFCRHGKLQEFERVRDLFLLLDPHSSSQWIHTISMDAKDSAGNTFLAIACQNNQKRIARLLLHNGADINAQNVRVSNSHTKANDAERRAMGIRRCIIATSTRLTISRRIFTRKEQGTIL</sequence>
<accession>A0A024FZP3</accession>
<dbReference type="InterPro" id="IPR002110">
    <property type="entry name" value="Ankyrin_rpt"/>
</dbReference>
<dbReference type="Pfam" id="PF12796">
    <property type="entry name" value="Ank_2"/>
    <property type="match status" value="1"/>
</dbReference>
<evidence type="ECO:0000313" key="4">
    <source>
        <dbReference type="Proteomes" id="UP000053237"/>
    </source>
</evidence>
<dbReference type="STRING" id="65357.A0A024FZP3"/>
<protein>
    <submittedName>
        <fullName evidence="3">Uncharacterized protein</fullName>
    </submittedName>
</protein>
<feature type="compositionally biased region" description="Polar residues" evidence="2">
    <location>
        <begin position="27"/>
        <end position="36"/>
    </location>
</feature>
<dbReference type="EMBL" id="CAIX01000002">
    <property type="protein sequence ID" value="CCI39530.1"/>
    <property type="molecule type" value="Genomic_DNA"/>
</dbReference>
<reference evidence="3 4" key="1">
    <citation type="submission" date="2012-05" db="EMBL/GenBank/DDBJ databases">
        <title>Recombination and specialization in a pathogen metapopulation.</title>
        <authorList>
            <person name="Gardiner A."/>
            <person name="Kemen E."/>
            <person name="Schultz-Larsen T."/>
            <person name="MacLean D."/>
            <person name="Van Oosterhout C."/>
            <person name="Jones J.D.G."/>
        </authorList>
    </citation>
    <scope>NUCLEOTIDE SEQUENCE [LARGE SCALE GENOMIC DNA]</scope>
    <source>
        <strain evidence="3 4">Ac Nc2</strain>
    </source>
</reference>
<feature type="region of interest" description="Disordered" evidence="2">
    <location>
        <begin position="27"/>
        <end position="48"/>
    </location>
</feature>
<name>A0A024FZP3_9STRA</name>
<dbReference type="InParanoid" id="A0A024FZP3"/>
<dbReference type="Proteomes" id="UP000053237">
    <property type="component" value="Unassembled WGS sequence"/>
</dbReference>
<keyword evidence="1" id="KW-0040">ANK repeat</keyword>
<dbReference type="InterPro" id="IPR000048">
    <property type="entry name" value="IQ_motif_EF-hand-BS"/>
</dbReference>
<evidence type="ECO:0000313" key="3">
    <source>
        <dbReference type="EMBL" id="CCI39530.1"/>
    </source>
</evidence>
<dbReference type="Pfam" id="PF00612">
    <property type="entry name" value="IQ"/>
    <property type="match status" value="1"/>
</dbReference>
<dbReference type="OrthoDB" id="341259at2759"/>
<dbReference type="SMART" id="SM00248">
    <property type="entry name" value="ANK"/>
    <property type="match status" value="1"/>
</dbReference>
<proteinExistence type="predicted"/>
<evidence type="ECO:0000256" key="2">
    <source>
        <dbReference type="SAM" id="MobiDB-lite"/>
    </source>
</evidence>
<dbReference type="InterPro" id="IPR036770">
    <property type="entry name" value="Ankyrin_rpt-contain_sf"/>
</dbReference>
<dbReference type="PROSITE" id="PS50088">
    <property type="entry name" value="ANK_REPEAT"/>
    <property type="match status" value="1"/>
</dbReference>
<dbReference type="PROSITE" id="PS50096">
    <property type="entry name" value="IQ"/>
    <property type="match status" value="1"/>
</dbReference>
<feature type="repeat" description="ANK" evidence="1">
    <location>
        <begin position="496"/>
        <end position="528"/>
    </location>
</feature>
<keyword evidence="4" id="KW-1185">Reference proteome</keyword>
<organism evidence="3 4">
    <name type="scientific">Albugo candida</name>
    <dbReference type="NCBI Taxonomy" id="65357"/>
    <lineage>
        <taxon>Eukaryota</taxon>
        <taxon>Sar</taxon>
        <taxon>Stramenopiles</taxon>
        <taxon>Oomycota</taxon>
        <taxon>Peronosporomycetes</taxon>
        <taxon>Albuginales</taxon>
        <taxon>Albuginaceae</taxon>
        <taxon>Albugo</taxon>
    </lineage>
</organism>
<comment type="caution">
    <text evidence="3">The sequence shown here is derived from an EMBL/GenBank/DDBJ whole genome shotgun (WGS) entry which is preliminary data.</text>
</comment>
<gene>
    <name evidence="3" type="ORF">BN9_003130</name>
</gene>
<dbReference type="Gene3D" id="1.25.40.20">
    <property type="entry name" value="Ankyrin repeat-containing domain"/>
    <property type="match status" value="1"/>
</dbReference>
<dbReference type="SUPFAM" id="SSF48403">
    <property type="entry name" value="Ankyrin repeat"/>
    <property type="match status" value="1"/>
</dbReference>